<proteinExistence type="predicted"/>
<accession>A0ABQ2UJ54</accession>
<name>A0ABQ2UJ54_9PSEU</name>
<protein>
    <recommendedName>
        <fullName evidence="3">MinD-like ATPase involved in chromosome partitioning or flagellar assembly</fullName>
    </recommendedName>
</protein>
<comment type="caution">
    <text evidence="1">The sequence shown here is derived from an EMBL/GenBank/DDBJ whole genome shotgun (WGS) entry which is preliminary data.</text>
</comment>
<dbReference type="Gene3D" id="3.40.50.300">
    <property type="entry name" value="P-loop containing nucleotide triphosphate hydrolases"/>
    <property type="match status" value="1"/>
</dbReference>
<gene>
    <name evidence="1" type="ORF">GCM10010178_35130</name>
</gene>
<dbReference type="RefSeq" id="WP_189254754.1">
    <property type="nucleotide sequence ID" value="NZ_BMRE01000013.1"/>
</dbReference>
<dbReference type="InterPro" id="IPR027417">
    <property type="entry name" value="P-loop_NTPase"/>
</dbReference>
<evidence type="ECO:0000313" key="1">
    <source>
        <dbReference type="EMBL" id="GGU39760.1"/>
    </source>
</evidence>
<evidence type="ECO:0008006" key="3">
    <source>
        <dbReference type="Google" id="ProtNLM"/>
    </source>
</evidence>
<keyword evidence="2" id="KW-1185">Reference proteome</keyword>
<organism evidence="1 2">
    <name type="scientific">Lentzea flava</name>
    <dbReference type="NCBI Taxonomy" id="103732"/>
    <lineage>
        <taxon>Bacteria</taxon>
        <taxon>Bacillati</taxon>
        <taxon>Actinomycetota</taxon>
        <taxon>Actinomycetes</taxon>
        <taxon>Pseudonocardiales</taxon>
        <taxon>Pseudonocardiaceae</taxon>
        <taxon>Lentzea</taxon>
    </lineage>
</organism>
<dbReference type="SUPFAM" id="SSF52540">
    <property type="entry name" value="P-loop containing nucleoside triphosphate hydrolases"/>
    <property type="match status" value="1"/>
</dbReference>
<dbReference type="EMBL" id="BMRE01000013">
    <property type="protein sequence ID" value="GGU39760.1"/>
    <property type="molecule type" value="Genomic_DNA"/>
</dbReference>
<reference evidence="2" key="1">
    <citation type="journal article" date="2019" name="Int. J. Syst. Evol. Microbiol.">
        <title>The Global Catalogue of Microorganisms (GCM) 10K type strain sequencing project: providing services to taxonomists for standard genome sequencing and annotation.</title>
        <authorList>
            <consortium name="The Broad Institute Genomics Platform"/>
            <consortium name="The Broad Institute Genome Sequencing Center for Infectious Disease"/>
            <person name="Wu L."/>
            <person name="Ma J."/>
        </authorList>
    </citation>
    <scope>NUCLEOTIDE SEQUENCE [LARGE SCALE GENOMIC DNA]</scope>
    <source>
        <strain evidence="2">JCM 3296</strain>
    </source>
</reference>
<evidence type="ECO:0000313" key="2">
    <source>
        <dbReference type="Proteomes" id="UP000649573"/>
    </source>
</evidence>
<sequence>MLVAVLSFKGSPGVTTFSVALAARWPAPARVVLVEADPSGGDIATRFSLPPSPGLLSLAADVRSGKPDPSLLWHHAQALPGGLPVIAAPPDADQARAALLALAPNSTYTVLKLAAHTSGNVVIVDCGRIDHGSPAMGIVREADVLVLLTRAHADHLAHLARKLPAVGQWAPRPVLLLVGDGYSTAEVGRELGVPPLGRVPHDSLGAAVLCGRRPRSRWSRGGPSHSALGRFANKVAASLAATPSQLRLEHDVLAVPRVSEPQNVQGGVSP</sequence>
<dbReference type="Proteomes" id="UP000649573">
    <property type="component" value="Unassembled WGS sequence"/>
</dbReference>